<dbReference type="PANTHER" id="PTHR24276">
    <property type="entry name" value="POLYSERASE-RELATED"/>
    <property type="match status" value="1"/>
</dbReference>
<dbReference type="InterPro" id="IPR009003">
    <property type="entry name" value="Peptidase_S1_PA"/>
</dbReference>
<evidence type="ECO:0000259" key="8">
    <source>
        <dbReference type="PROSITE" id="PS50240"/>
    </source>
</evidence>
<reference evidence="9" key="1">
    <citation type="submission" date="2019-08" db="EMBL/GenBank/DDBJ databases">
        <title>The genome of the North American firefly Photinus pyralis.</title>
        <authorList>
            <consortium name="Photinus pyralis genome working group"/>
            <person name="Fallon T.R."/>
            <person name="Sander Lower S.E."/>
            <person name="Weng J.-K."/>
        </authorList>
    </citation>
    <scope>NUCLEOTIDE SEQUENCE</scope>
    <source>
        <strain evidence="9">TRF0915ILg1</strain>
        <tissue evidence="9">Whole body</tissue>
    </source>
</reference>
<comment type="similarity">
    <text evidence="1">Belongs to the peptidase S1 family.</text>
</comment>
<dbReference type="FunFam" id="2.40.10.10:FF:000034">
    <property type="entry name" value="Eupolytin"/>
    <property type="match status" value="1"/>
</dbReference>
<keyword evidence="3 6" id="KW-0378">Hydrolase</keyword>
<feature type="chain" id="PRO_5035437181" description="Peptidase S1 domain-containing protein" evidence="7">
    <location>
        <begin position="19"/>
        <end position="298"/>
    </location>
</feature>
<keyword evidence="7" id="KW-0732">Signal</keyword>
<dbReference type="CDD" id="cd00190">
    <property type="entry name" value="Tryp_SPc"/>
    <property type="match status" value="1"/>
</dbReference>
<keyword evidence="10" id="KW-1185">Reference proteome</keyword>
<evidence type="ECO:0000256" key="3">
    <source>
        <dbReference type="ARBA" id="ARBA00022801"/>
    </source>
</evidence>
<dbReference type="PANTHER" id="PTHR24276:SF91">
    <property type="entry name" value="AT26814P-RELATED"/>
    <property type="match status" value="1"/>
</dbReference>
<dbReference type="EMBL" id="VTPC01001150">
    <property type="protein sequence ID" value="KAF2902892.1"/>
    <property type="molecule type" value="Genomic_DNA"/>
</dbReference>
<dbReference type="Gene3D" id="2.40.10.10">
    <property type="entry name" value="Trypsin-like serine proteases"/>
    <property type="match status" value="1"/>
</dbReference>
<evidence type="ECO:0000256" key="1">
    <source>
        <dbReference type="ARBA" id="ARBA00007664"/>
    </source>
</evidence>
<accession>A0A8K0GIG7</accession>
<evidence type="ECO:0000256" key="7">
    <source>
        <dbReference type="SAM" id="SignalP"/>
    </source>
</evidence>
<evidence type="ECO:0000256" key="5">
    <source>
        <dbReference type="ARBA" id="ARBA00023157"/>
    </source>
</evidence>
<dbReference type="InterPro" id="IPR050430">
    <property type="entry name" value="Peptidase_S1"/>
</dbReference>
<sequence>MLQFFIAFILLLFIIAKSRPVQYTTSKLGTRIVGGQDTTIEEHPYQVSLDLHGEHWCGGSLITTTATLTAAHCTYSWELYAGEFTIRAGTSFNDEGGISIKVVNICNHPKFNVDTADYDVSVVFVIEAFVLSEAIQPAPLQFEQDVPDDTIGHITGWGTVEEDGDMSHILQHIDVPKVNKTVCQRLFKAERKIITDRMTCFGYTDGGKDACQGDSGGPLVVNGNQIGIVSWGEGCARPELPGIYTKLANPEISGHINHSLLGCVHIRNTFIDIKKNKLLLPFTVMYLIEFITVSDLML</sequence>
<organism evidence="9 10">
    <name type="scientific">Ignelater luminosus</name>
    <name type="common">Cucubano</name>
    <name type="synonym">Pyrophorus luminosus</name>
    <dbReference type="NCBI Taxonomy" id="2038154"/>
    <lineage>
        <taxon>Eukaryota</taxon>
        <taxon>Metazoa</taxon>
        <taxon>Ecdysozoa</taxon>
        <taxon>Arthropoda</taxon>
        <taxon>Hexapoda</taxon>
        <taxon>Insecta</taxon>
        <taxon>Pterygota</taxon>
        <taxon>Neoptera</taxon>
        <taxon>Endopterygota</taxon>
        <taxon>Coleoptera</taxon>
        <taxon>Polyphaga</taxon>
        <taxon>Elateriformia</taxon>
        <taxon>Elateroidea</taxon>
        <taxon>Elateridae</taxon>
        <taxon>Agrypninae</taxon>
        <taxon>Pyrophorini</taxon>
        <taxon>Ignelater</taxon>
    </lineage>
</organism>
<dbReference type="PROSITE" id="PS50240">
    <property type="entry name" value="TRYPSIN_DOM"/>
    <property type="match status" value="1"/>
</dbReference>
<dbReference type="GO" id="GO:0006508">
    <property type="term" value="P:proteolysis"/>
    <property type="evidence" value="ECO:0007669"/>
    <property type="project" value="UniProtKB-KW"/>
</dbReference>
<evidence type="ECO:0000256" key="4">
    <source>
        <dbReference type="ARBA" id="ARBA00022825"/>
    </source>
</evidence>
<dbReference type="PROSITE" id="PS00135">
    <property type="entry name" value="TRYPSIN_SER"/>
    <property type="match status" value="1"/>
</dbReference>
<dbReference type="OrthoDB" id="10059102at2759"/>
<dbReference type="GO" id="GO:0004252">
    <property type="term" value="F:serine-type endopeptidase activity"/>
    <property type="evidence" value="ECO:0007669"/>
    <property type="project" value="InterPro"/>
</dbReference>
<evidence type="ECO:0000256" key="2">
    <source>
        <dbReference type="ARBA" id="ARBA00022670"/>
    </source>
</evidence>
<evidence type="ECO:0000313" key="10">
    <source>
        <dbReference type="Proteomes" id="UP000801492"/>
    </source>
</evidence>
<proteinExistence type="inferred from homology"/>
<dbReference type="InterPro" id="IPR033116">
    <property type="entry name" value="TRYPSIN_SER"/>
</dbReference>
<dbReference type="InterPro" id="IPR043504">
    <property type="entry name" value="Peptidase_S1_PA_chymotrypsin"/>
</dbReference>
<protein>
    <recommendedName>
        <fullName evidence="8">Peptidase S1 domain-containing protein</fullName>
    </recommendedName>
</protein>
<keyword evidence="2 6" id="KW-0645">Protease</keyword>
<keyword evidence="4 6" id="KW-0720">Serine protease</keyword>
<dbReference type="Proteomes" id="UP000801492">
    <property type="component" value="Unassembled WGS sequence"/>
</dbReference>
<dbReference type="InterPro" id="IPR018114">
    <property type="entry name" value="TRYPSIN_HIS"/>
</dbReference>
<feature type="domain" description="Peptidase S1" evidence="8">
    <location>
        <begin position="32"/>
        <end position="279"/>
    </location>
</feature>
<dbReference type="SMART" id="SM00020">
    <property type="entry name" value="Tryp_SPc"/>
    <property type="match status" value="1"/>
</dbReference>
<name>A0A8K0GIG7_IGNLU</name>
<dbReference type="Pfam" id="PF00089">
    <property type="entry name" value="Trypsin"/>
    <property type="match status" value="1"/>
</dbReference>
<feature type="signal peptide" evidence="7">
    <location>
        <begin position="1"/>
        <end position="18"/>
    </location>
</feature>
<dbReference type="PRINTS" id="PR00722">
    <property type="entry name" value="CHYMOTRYPSIN"/>
</dbReference>
<dbReference type="AlphaFoldDB" id="A0A8K0GIG7"/>
<dbReference type="InterPro" id="IPR001314">
    <property type="entry name" value="Peptidase_S1A"/>
</dbReference>
<keyword evidence="5" id="KW-1015">Disulfide bond</keyword>
<gene>
    <name evidence="9" type="ORF">ILUMI_03293</name>
</gene>
<evidence type="ECO:0000313" key="9">
    <source>
        <dbReference type="EMBL" id="KAF2902892.1"/>
    </source>
</evidence>
<dbReference type="InterPro" id="IPR001254">
    <property type="entry name" value="Trypsin_dom"/>
</dbReference>
<dbReference type="SUPFAM" id="SSF50494">
    <property type="entry name" value="Trypsin-like serine proteases"/>
    <property type="match status" value="1"/>
</dbReference>
<comment type="caution">
    <text evidence="9">The sequence shown here is derived from an EMBL/GenBank/DDBJ whole genome shotgun (WGS) entry which is preliminary data.</text>
</comment>
<evidence type="ECO:0000256" key="6">
    <source>
        <dbReference type="RuleBase" id="RU363034"/>
    </source>
</evidence>
<dbReference type="PROSITE" id="PS00134">
    <property type="entry name" value="TRYPSIN_HIS"/>
    <property type="match status" value="1"/>
</dbReference>